<evidence type="ECO:0000313" key="6">
    <source>
        <dbReference type="EMBL" id="AFL79865.1"/>
    </source>
</evidence>
<reference evidence="6 7" key="1">
    <citation type="submission" date="2012-06" db="EMBL/GenBank/DDBJ databases">
        <title>The complete genome of Aequorivita sublithincola DSM 14238.</title>
        <authorList>
            <consortium name="US DOE Joint Genome Institute (JGI-PGF)"/>
            <person name="Lucas S."/>
            <person name="Copeland A."/>
            <person name="Lapidus A."/>
            <person name="Goodwin L."/>
            <person name="Pitluck S."/>
            <person name="Peters L."/>
            <person name="Munk A.C.C."/>
            <person name="Kyrpides N."/>
            <person name="Mavromatis K."/>
            <person name="Pagani I."/>
            <person name="Ivanova N."/>
            <person name="Ovchinnikova G."/>
            <person name="Zeytun A."/>
            <person name="Detter J.C."/>
            <person name="Han C."/>
            <person name="Land M."/>
            <person name="Hauser L."/>
            <person name="Markowitz V."/>
            <person name="Cheng J.-F."/>
            <person name="Hugenholtz P."/>
            <person name="Woyke T."/>
            <person name="Wu D."/>
            <person name="Tindall B."/>
            <person name="Faehnrich R."/>
            <person name="Brambilla E."/>
            <person name="Klenk H.-P."/>
            <person name="Eisen J.A."/>
        </authorList>
    </citation>
    <scope>NUCLEOTIDE SEQUENCE [LARGE SCALE GENOMIC DNA]</scope>
    <source>
        <strain evidence="7">DSM 14238 / LMG 21431 / ACAM 643 / 9-3</strain>
    </source>
</reference>
<keyword evidence="4" id="KW-0472">Membrane</keyword>
<dbReference type="PANTHER" id="PTHR43280:SF29">
    <property type="entry name" value="ARAC-FAMILY TRANSCRIPTIONAL REGULATOR"/>
    <property type="match status" value="1"/>
</dbReference>
<evidence type="ECO:0000256" key="4">
    <source>
        <dbReference type="SAM" id="Phobius"/>
    </source>
</evidence>
<dbReference type="InterPro" id="IPR018060">
    <property type="entry name" value="HTH_AraC"/>
</dbReference>
<feature type="transmembrane region" description="Helical" evidence="4">
    <location>
        <begin position="6"/>
        <end position="25"/>
    </location>
</feature>
<dbReference type="PRINTS" id="PR00032">
    <property type="entry name" value="HTHARAC"/>
</dbReference>
<dbReference type="GO" id="GO:0043565">
    <property type="term" value="F:sequence-specific DNA binding"/>
    <property type="evidence" value="ECO:0007669"/>
    <property type="project" value="InterPro"/>
</dbReference>
<dbReference type="PANTHER" id="PTHR43280">
    <property type="entry name" value="ARAC-FAMILY TRANSCRIPTIONAL REGULATOR"/>
    <property type="match status" value="1"/>
</dbReference>
<keyword evidence="4" id="KW-0812">Transmembrane</keyword>
<feature type="transmembrane region" description="Helical" evidence="4">
    <location>
        <begin position="179"/>
        <end position="200"/>
    </location>
</feature>
<keyword evidence="3" id="KW-0804">Transcription</keyword>
<dbReference type="RefSeq" id="WP_014781123.1">
    <property type="nucleotide sequence ID" value="NC_018013.1"/>
</dbReference>
<dbReference type="InterPro" id="IPR018062">
    <property type="entry name" value="HTH_AraC-typ_CS"/>
</dbReference>
<feature type="transmembrane region" description="Helical" evidence="4">
    <location>
        <begin position="212"/>
        <end position="229"/>
    </location>
</feature>
<feature type="transmembrane region" description="Helical" evidence="4">
    <location>
        <begin position="98"/>
        <end position="116"/>
    </location>
</feature>
<dbReference type="KEGG" id="asl:Aeqsu_0351"/>
<sequence>MEVNALTITAIVSCVISVLLAVFLLSVKSKNSISNKLFATFLILSAIDLSGWFQYLYLPGLSSFGMAKSLLSFLQMPFFYFYVLSVCYSDFKLKPKHLLHAIPFVIANLVMTPRFYALDRDSKYALFENYNRIWEIIYIHISIELQFIIYIALVFVILNRYKKVYQQNFSEASSKAFDWLFQFTLASAIIHSVVLLKNILKYTDAEKTFDSVQLLVSVLALIIICWYVFKALKYPELFNGINSKTELVPVSITKEVSVNPKEIELLTSYMQTKKPYLNPSLSIRNLAEELKMNPRDLSILINQRLNQHFFDFVNEYRIKEAMDILSDSSKKEFTILEILYEVGFNSKSSFNTAFKKHTGKTPTEFRKDT</sequence>
<dbReference type="InterPro" id="IPR009057">
    <property type="entry name" value="Homeodomain-like_sf"/>
</dbReference>
<protein>
    <submittedName>
        <fullName evidence="6">DNA-binding domain-containing protein, AraC-type</fullName>
    </submittedName>
</protein>
<dbReference type="PATRIC" id="fig|746697.3.peg.349"/>
<dbReference type="InterPro" id="IPR020449">
    <property type="entry name" value="Tscrpt_reg_AraC-type_HTH"/>
</dbReference>
<feature type="transmembrane region" description="Helical" evidence="4">
    <location>
        <begin position="70"/>
        <end position="91"/>
    </location>
</feature>
<keyword evidence="4" id="KW-1133">Transmembrane helix</keyword>
<keyword evidence="1" id="KW-0805">Transcription regulation</keyword>
<dbReference type="Gene3D" id="1.10.10.60">
    <property type="entry name" value="Homeodomain-like"/>
    <property type="match status" value="2"/>
</dbReference>
<feature type="transmembrane region" description="Helical" evidence="4">
    <location>
        <begin position="37"/>
        <end position="58"/>
    </location>
</feature>
<dbReference type="STRING" id="746697.Aeqsu_0351"/>
<dbReference type="eggNOG" id="COG2207">
    <property type="taxonomic scope" value="Bacteria"/>
</dbReference>
<keyword evidence="2 6" id="KW-0238">DNA-binding</keyword>
<keyword evidence="7" id="KW-1185">Reference proteome</keyword>
<dbReference type="PROSITE" id="PS00041">
    <property type="entry name" value="HTH_ARAC_FAMILY_1"/>
    <property type="match status" value="1"/>
</dbReference>
<dbReference type="Pfam" id="PF12833">
    <property type="entry name" value="HTH_18"/>
    <property type="match status" value="1"/>
</dbReference>
<evidence type="ECO:0000259" key="5">
    <source>
        <dbReference type="PROSITE" id="PS01124"/>
    </source>
</evidence>
<accession>I3YS97</accession>
<dbReference type="OrthoDB" id="9779074at2"/>
<dbReference type="Proteomes" id="UP000006049">
    <property type="component" value="Chromosome"/>
</dbReference>
<dbReference type="PROSITE" id="PS01124">
    <property type="entry name" value="HTH_ARAC_FAMILY_2"/>
    <property type="match status" value="1"/>
</dbReference>
<dbReference type="SUPFAM" id="SSF46689">
    <property type="entry name" value="Homeodomain-like"/>
    <property type="match status" value="1"/>
</dbReference>
<dbReference type="EMBL" id="CP003280">
    <property type="protein sequence ID" value="AFL79865.1"/>
    <property type="molecule type" value="Genomic_DNA"/>
</dbReference>
<dbReference type="AlphaFoldDB" id="I3YS97"/>
<name>I3YS97_AEQSU</name>
<dbReference type="HOGENOM" id="CLU_041408_2_0_10"/>
<evidence type="ECO:0000256" key="2">
    <source>
        <dbReference type="ARBA" id="ARBA00023125"/>
    </source>
</evidence>
<dbReference type="SMART" id="SM00342">
    <property type="entry name" value="HTH_ARAC"/>
    <property type="match status" value="1"/>
</dbReference>
<gene>
    <name evidence="6" type="ordered locus">Aeqsu_0351</name>
</gene>
<proteinExistence type="predicted"/>
<organism evidence="6 7">
    <name type="scientific">Aequorivita sublithincola (strain DSM 14238 / LMG 21431 / ACAM 643 / 9-3)</name>
    <dbReference type="NCBI Taxonomy" id="746697"/>
    <lineage>
        <taxon>Bacteria</taxon>
        <taxon>Pseudomonadati</taxon>
        <taxon>Bacteroidota</taxon>
        <taxon>Flavobacteriia</taxon>
        <taxon>Flavobacteriales</taxon>
        <taxon>Flavobacteriaceae</taxon>
        <taxon>Aequorivita</taxon>
    </lineage>
</organism>
<evidence type="ECO:0000256" key="1">
    <source>
        <dbReference type="ARBA" id="ARBA00023015"/>
    </source>
</evidence>
<feature type="domain" description="HTH araC/xylS-type" evidence="5">
    <location>
        <begin position="264"/>
        <end position="368"/>
    </location>
</feature>
<evidence type="ECO:0000256" key="3">
    <source>
        <dbReference type="ARBA" id="ARBA00023163"/>
    </source>
</evidence>
<feature type="transmembrane region" description="Helical" evidence="4">
    <location>
        <begin position="136"/>
        <end position="158"/>
    </location>
</feature>
<dbReference type="GO" id="GO:0003700">
    <property type="term" value="F:DNA-binding transcription factor activity"/>
    <property type="evidence" value="ECO:0007669"/>
    <property type="project" value="InterPro"/>
</dbReference>
<evidence type="ECO:0000313" key="7">
    <source>
        <dbReference type="Proteomes" id="UP000006049"/>
    </source>
</evidence>